<reference evidence="1" key="1">
    <citation type="submission" date="2022-02" db="EMBL/GenBank/DDBJ databases">
        <title>Plant Genome Project.</title>
        <authorList>
            <person name="Zhang R.-G."/>
        </authorList>
    </citation>
    <scope>NUCLEOTIDE SEQUENCE</scope>
    <source>
        <strain evidence="1">AT1</strain>
    </source>
</reference>
<dbReference type="Proteomes" id="UP001062846">
    <property type="component" value="Chromosome 3"/>
</dbReference>
<organism evidence="1 2">
    <name type="scientific">Rhododendron molle</name>
    <name type="common">Chinese azalea</name>
    <name type="synonym">Azalea mollis</name>
    <dbReference type="NCBI Taxonomy" id="49168"/>
    <lineage>
        <taxon>Eukaryota</taxon>
        <taxon>Viridiplantae</taxon>
        <taxon>Streptophyta</taxon>
        <taxon>Embryophyta</taxon>
        <taxon>Tracheophyta</taxon>
        <taxon>Spermatophyta</taxon>
        <taxon>Magnoliopsida</taxon>
        <taxon>eudicotyledons</taxon>
        <taxon>Gunneridae</taxon>
        <taxon>Pentapetalae</taxon>
        <taxon>asterids</taxon>
        <taxon>Ericales</taxon>
        <taxon>Ericaceae</taxon>
        <taxon>Ericoideae</taxon>
        <taxon>Rhodoreae</taxon>
        <taxon>Rhododendron</taxon>
    </lineage>
</organism>
<protein>
    <submittedName>
        <fullName evidence="1">Uncharacterized protein</fullName>
    </submittedName>
</protein>
<evidence type="ECO:0000313" key="2">
    <source>
        <dbReference type="Proteomes" id="UP001062846"/>
    </source>
</evidence>
<name>A0ACC0PAF3_RHOML</name>
<dbReference type="EMBL" id="CM046390">
    <property type="protein sequence ID" value="KAI8562495.1"/>
    <property type="molecule type" value="Genomic_DNA"/>
</dbReference>
<keyword evidence="2" id="KW-1185">Reference proteome</keyword>
<proteinExistence type="predicted"/>
<evidence type="ECO:0000313" key="1">
    <source>
        <dbReference type="EMBL" id="KAI8562495.1"/>
    </source>
</evidence>
<accession>A0ACC0PAF3</accession>
<comment type="caution">
    <text evidence="1">The sequence shown here is derived from an EMBL/GenBank/DDBJ whole genome shotgun (WGS) entry which is preliminary data.</text>
</comment>
<gene>
    <name evidence="1" type="ORF">RHMOL_Rhmol03G0040600</name>
</gene>
<sequence>MTVNTVFCWLRAIYLLDVQWPGAASSFTFAVCNVSFCWRQEFCRRLLMNSPSSSVVTETSSLNLVIYVIMLHLKFKLVLSFLDRMGGDNEISRDWKMRNDEGTILVWLDGWNGMSITRIKTSNGDV</sequence>